<feature type="domain" description="Integrase catalytic" evidence="1">
    <location>
        <begin position="248"/>
        <end position="350"/>
    </location>
</feature>
<evidence type="ECO:0000313" key="2">
    <source>
        <dbReference type="EMBL" id="GFY02635.1"/>
    </source>
</evidence>
<dbReference type="InterPro" id="IPR001584">
    <property type="entry name" value="Integrase_cat-core"/>
</dbReference>
<gene>
    <name evidence="2" type="primary">AVEN_106398_1</name>
    <name evidence="2" type="ORF">TNCV_3505151</name>
</gene>
<dbReference type="InterPro" id="IPR041588">
    <property type="entry name" value="Integrase_H2C2"/>
</dbReference>
<keyword evidence="3" id="KW-1185">Reference proteome</keyword>
<name>A0A8X6S1B2_TRICX</name>
<comment type="caution">
    <text evidence="2">The sequence shown here is derived from an EMBL/GenBank/DDBJ whole genome shotgun (WGS) entry which is preliminary data.</text>
</comment>
<dbReference type="Pfam" id="PF18701">
    <property type="entry name" value="DUF5641"/>
    <property type="match status" value="1"/>
</dbReference>
<dbReference type="InterPro" id="IPR036397">
    <property type="entry name" value="RNaseH_sf"/>
</dbReference>
<dbReference type="Pfam" id="PF17921">
    <property type="entry name" value="Integrase_H2C2"/>
    <property type="match status" value="1"/>
</dbReference>
<dbReference type="EMBL" id="BMAU01021233">
    <property type="protein sequence ID" value="GFY02635.1"/>
    <property type="molecule type" value="Genomic_DNA"/>
</dbReference>
<accession>A0A8X6S1B2</accession>
<reference evidence="2" key="1">
    <citation type="submission" date="2020-08" db="EMBL/GenBank/DDBJ databases">
        <title>Multicomponent nature underlies the extraordinary mechanical properties of spider dragline silk.</title>
        <authorList>
            <person name="Kono N."/>
            <person name="Nakamura H."/>
            <person name="Mori M."/>
            <person name="Yoshida Y."/>
            <person name="Ohtoshi R."/>
            <person name="Malay A.D."/>
            <person name="Moran D.A.P."/>
            <person name="Tomita M."/>
            <person name="Numata K."/>
            <person name="Arakawa K."/>
        </authorList>
    </citation>
    <scope>NUCLEOTIDE SEQUENCE</scope>
</reference>
<evidence type="ECO:0000313" key="3">
    <source>
        <dbReference type="Proteomes" id="UP000887159"/>
    </source>
</evidence>
<dbReference type="PANTHER" id="PTHR47331:SF1">
    <property type="entry name" value="GAG-LIKE PROTEIN"/>
    <property type="match status" value="1"/>
</dbReference>
<evidence type="ECO:0000259" key="1">
    <source>
        <dbReference type="PROSITE" id="PS50994"/>
    </source>
</evidence>
<dbReference type="InterPro" id="IPR040676">
    <property type="entry name" value="DUF5641"/>
</dbReference>
<dbReference type="InterPro" id="IPR012337">
    <property type="entry name" value="RNaseH-like_sf"/>
</dbReference>
<organism evidence="2 3">
    <name type="scientific">Trichonephila clavipes</name>
    <name type="common">Golden silk orbweaver</name>
    <name type="synonym">Nephila clavipes</name>
    <dbReference type="NCBI Taxonomy" id="2585209"/>
    <lineage>
        <taxon>Eukaryota</taxon>
        <taxon>Metazoa</taxon>
        <taxon>Ecdysozoa</taxon>
        <taxon>Arthropoda</taxon>
        <taxon>Chelicerata</taxon>
        <taxon>Arachnida</taxon>
        <taxon>Araneae</taxon>
        <taxon>Araneomorphae</taxon>
        <taxon>Entelegynae</taxon>
        <taxon>Araneoidea</taxon>
        <taxon>Nephilidae</taxon>
        <taxon>Trichonephila</taxon>
    </lineage>
</organism>
<protein>
    <submittedName>
        <fullName evidence="2">Integrase catalytic domain-containing protein</fullName>
    </submittedName>
</protein>
<dbReference type="Gene3D" id="1.10.340.70">
    <property type="match status" value="1"/>
</dbReference>
<dbReference type="SUPFAM" id="SSF53098">
    <property type="entry name" value="Ribonuclease H-like"/>
    <property type="match status" value="1"/>
</dbReference>
<dbReference type="Gene3D" id="3.30.420.10">
    <property type="entry name" value="Ribonuclease H-like superfamily/Ribonuclease H"/>
    <property type="match status" value="1"/>
</dbReference>
<dbReference type="PANTHER" id="PTHR47331">
    <property type="entry name" value="PHD-TYPE DOMAIN-CONTAINING PROTEIN"/>
    <property type="match status" value="1"/>
</dbReference>
<dbReference type="AlphaFoldDB" id="A0A8X6S1B2"/>
<dbReference type="PROSITE" id="PS50994">
    <property type="entry name" value="INTEGRASE"/>
    <property type="match status" value="1"/>
</dbReference>
<dbReference type="Proteomes" id="UP000887159">
    <property type="component" value="Unassembled WGS sequence"/>
</dbReference>
<dbReference type="Pfam" id="PF00665">
    <property type="entry name" value="rve"/>
    <property type="match status" value="1"/>
</dbReference>
<proteinExistence type="predicted"/>
<sequence length="457" mass="52605">MLQELWKSKAFWDDPIPSSILENWNKFTKEKELASAKILTTCTVEADSVLNSIPLVVKSNPLEPIISKFSNFTKLIRVIALCKRFINNCKSGSKVKGQLKSEEVELAHKFLVKTIQQAEYSQEISHLKYHKPIPRSSKLISLNIFLDEDEILRVGGRLTKQPTLSFDQKFPIIILKHHPITTLVIRQFHFRGFHSGTQMTLSLIRQHYWIPDGRSTVRREIKQCIECCRFNSKPSYPKMGDLPKQRITQTRPFEIVGIDFAGPILTKCQYLRKANKFKSYICLFICLATKAVHLELVSTLSTDAMLAALRRFIARRGHPSEIHSDNGTNFIGANNYLKQLYMLVKEHSIQKWKSLLKLRQHFWDRWPKEVLHHYQSRPKWKASQSEVQVGNLVLISDDNRPPLSWPMARILKLIPGTDGTNRVAILQTGSGLTRRSINKIVVLPICAREDGDSEIHH</sequence>
<dbReference type="GO" id="GO:0003676">
    <property type="term" value="F:nucleic acid binding"/>
    <property type="evidence" value="ECO:0007669"/>
    <property type="project" value="InterPro"/>
</dbReference>
<dbReference type="GO" id="GO:0015074">
    <property type="term" value="P:DNA integration"/>
    <property type="evidence" value="ECO:0007669"/>
    <property type="project" value="InterPro"/>
</dbReference>